<dbReference type="Proteomes" id="UP000754883">
    <property type="component" value="Unassembled WGS sequence"/>
</dbReference>
<comment type="caution">
    <text evidence="9">The sequence shown here is derived from an EMBL/GenBank/DDBJ whole genome shotgun (WGS) entry which is preliminary data.</text>
</comment>
<proteinExistence type="inferred from homology"/>
<evidence type="ECO:0000256" key="6">
    <source>
        <dbReference type="ARBA" id="ARBA00023242"/>
    </source>
</evidence>
<keyword evidence="8" id="KW-1133">Transmembrane helix</keyword>
<comment type="similarity">
    <text evidence="2">Belongs to the BBR/BPC family.</text>
</comment>
<keyword evidence="7" id="KW-0175">Coiled coil</keyword>
<comment type="subcellular location">
    <subcellularLocation>
        <location evidence="1">Nucleus</location>
    </subcellularLocation>
</comment>
<dbReference type="OrthoDB" id="10646628at2759"/>
<accession>A0A9N9UB22</accession>
<dbReference type="EMBL" id="CABFNO020001328">
    <property type="protein sequence ID" value="CAG9981982.1"/>
    <property type="molecule type" value="Genomic_DNA"/>
</dbReference>
<dbReference type="Pfam" id="PF06217">
    <property type="entry name" value="GAGA_bind"/>
    <property type="match status" value="1"/>
</dbReference>
<evidence type="ECO:0000313" key="10">
    <source>
        <dbReference type="Proteomes" id="UP000754883"/>
    </source>
</evidence>
<evidence type="ECO:0000256" key="3">
    <source>
        <dbReference type="ARBA" id="ARBA00023015"/>
    </source>
</evidence>
<evidence type="ECO:0000313" key="9">
    <source>
        <dbReference type="EMBL" id="CAG9981982.1"/>
    </source>
</evidence>
<keyword evidence="6" id="KW-0539">Nucleus</keyword>
<organism evidence="9 10">
    <name type="scientific">Clonostachys byssicola</name>
    <dbReference type="NCBI Taxonomy" id="160290"/>
    <lineage>
        <taxon>Eukaryota</taxon>
        <taxon>Fungi</taxon>
        <taxon>Dikarya</taxon>
        <taxon>Ascomycota</taxon>
        <taxon>Pezizomycotina</taxon>
        <taxon>Sordariomycetes</taxon>
        <taxon>Hypocreomycetidae</taxon>
        <taxon>Hypocreales</taxon>
        <taxon>Bionectriaceae</taxon>
        <taxon>Clonostachys</taxon>
    </lineage>
</organism>
<gene>
    <name evidence="9" type="ORF">CBYS24578_00009548</name>
</gene>
<keyword evidence="8" id="KW-0812">Transmembrane</keyword>
<evidence type="ECO:0000256" key="2">
    <source>
        <dbReference type="ARBA" id="ARBA00007911"/>
    </source>
</evidence>
<feature type="transmembrane region" description="Helical" evidence="8">
    <location>
        <begin position="6"/>
        <end position="30"/>
    </location>
</feature>
<reference evidence="9 10" key="2">
    <citation type="submission" date="2021-10" db="EMBL/GenBank/DDBJ databases">
        <authorList>
            <person name="Piombo E."/>
        </authorList>
    </citation>
    <scope>NUCLEOTIDE SEQUENCE [LARGE SCALE GENOMIC DNA]</scope>
</reference>
<evidence type="ECO:0000256" key="5">
    <source>
        <dbReference type="ARBA" id="ARBA00023163"/>
    </source>
</evidence>
<evidence type="ECO:0000256" key="8">
    <source>
        <dbReference type="SAM" id="Phobius"/>
    </source>
</evidence>
<keyword evidence="4" id="KW-0238">DNA-binding</keyword>
<dbReference type="AlphaFoldDB" id="A0A9N9UB22"/>
<sequence>MAESTVPAWLANFGWGVIIVGVINAIPNYFDSWNNWKFAKKRDKREEEATNAGKEQIRLEAWREGVKKGWDDRAQEVRLARQEMDVARQGRDAAVKKRDAAIKERDAAVEKRDAAVEERDAAVREQDAAVKERDAARDELEQARARARQAAIRAAEASGQLTRLEQEFEAFEAAMPQVQRRRQQRRSE</sequence>
<keyword evidence="3" id="KW-0805">Transcription regulation</keyword>
<evidence type="ECO:0000256" key="7">
    <source>
        <dbReference type="SAM" id="Coils"/>
    </source>
</evidence>
<dbReference type="GO" id="GO:0003677">
    <property type="term" value="F:DNA binding"/>
    <property type="evidence" value="ECO:0007669"/>
    <property type="project" value="UniProtKB-KW"/>
</dbReference>
<keyword evidence="10" id="KW-1185">Reference proteome</keyword>
<dbReference type="GO" id="GO:0005634">
    <property type="term" value="C:nucleus"/>
    <property type="evidence" value="ECO:0007669"/>
    <property type="project" value="UniProtKB-SubCell"/>
</dbReference>
<keyword evidence="8" id="KW-0472">Membrane</keyword>
<keyword evidence="5" id="KW-0804">Transcription</keyword>
<name>A0A9N9UB22_9HYPO</name>
<evidence type="ECO:0000256" key="1">
    <source>
        <dbReference type="ARBA" id="ARBA00004123"/>
    </source>
</evidence>
<feature type="coiled-coil region" evidence="7">
    <location>
        <begin position="126"/>
        <end position="181"/>
    </location>
</feature>
<protein>
    <submittedName>
        <fullName evidence="9">Uncharacterized protein</fullName>
    </submittedName>
</protein>
<dbReference type="InterPro" id="IPR010409">
    <property type="entry name" value="GAGA-bd_tscrpt_act"/>
</dbReference>
<evidence type="ECO:0000256" key="4">
    <source>
        <dbReference type="ARBA" id="ARBA00023125"/>
    </source>
</evidence>
<reference evidence="10" key="1">
    <citation type="submission" date="2019-06" db="EMBL/GenBank/DDBJ databases">
        <authorList>
            <person name="Broberg M."/>
        </authorList>
    </citation>
    <scope>NUCLEOTIDE SEQUENCE [LARGE SCALE GENOMIC DNA]</scope>
</reference>